<feature type="region of interest" description="Disordered" evidence="2">
    <location>
        <begin position="753"/>
        <end position="773"/>
    </location>
</feature>
<evidence type="ECO:0000256" key="2">
    <source>
        <dbReference type="SAM" id="MobiDB-lite"/>
    </source>
</evidence>
<evidence type="ECO:0000256" key="3">
    <source>
        <dbReference type="SAM" id="Phobius"/>
    </source>
</evidence>
<proteinExistence type="predicted"/>
<feature type="compositionally biased region" description="Basic and acidic residues" evidence="2">
    <location>
        <begin position="550"/>
        <end position="568"/>
    </location>
</feature>
<name>A0AAV8WF91_9CUCU</name>
<evidence type="ECO:0000313" key="5">
    <source>
        <dbReference type="Proteomes" id="UP001159042"/>
    </source>
</evidence>
<feature type="transmembrane region" description="Helical" evidence="3">
    <location>
        <begin position="801"/>
        <end position="819"/>
    </location>
</feature>
<accession>A0AAV8WF91</accession>
<feature type="region of interest" description="Disordered" evidence="2">
    <location>
        <begin position="548"/>
        <end position="568"/>
    </location>
</feature>
<dbReference type="AlphaFoldDB" id="A0AAV8WF91"/>
<organism evidence="4 5">
    <name type="scientific">Exocentrus adspersus</name>
    <dbReference type="NCBI Taxonomy" id="1586481"/>
    <lineage>
        <taxon>Eukaryota</taxon>
        <taxon>Metazoa</taxon>
        <taxon>Ecdysozoa</taxon>
        <taxon>Arthropoda</taxon>
        <taxon>Hexapoda</taxon>
        <taxon>Insecta</taxon>
        <taxon>Pterygota</taxon>
        <taxon>Neoptera</taxon>
        <taxon>Endopterygota</taxon>
        <taxon>Coleoptera</taxon>
        <taxon>Polyphaga</taxon>
        <taxon>Cucujiformia</taxon>
        <taxon>Chrysomeloidea</taxon>
        <taxon>Cerambycidae</taxon>
        <taxon>Lamiinae</taxon>
        <taxon>Acanthocinini</taxon>
        <taxon>Exocentrus</taxon>
    </lineage>
</organism>
<dbReference type="EMBL" id="JANEYG010000002">
    <property type="protein sequence ID" value="KAJ8925023.1"/>
    <property type="molecule type" value="Genomic_DNA"/>
</dbReference>
<keyword evidence="3" id="KW-1133">Transmembrane helix</keyword>
<feature type="region of interest" description="Disordered" evidence="2">
    <location>
        <begin position="402"/>
        <end position="449"/>
    </location>
</feature>
<feature type="compositionally biased region" description="Basic and acidic residues" evidence="2">
    <location>
        <begin position="417"/>
        <end position="426"/>
    </location>
</feature>
<dbReference type="Proteomes" id="UP001159042">
    <property type="component" value="Unassembled WGS sequence"/>
</dbReference>
<keyword evidence="3" id="KW-0812">Transmembrane</keyword>
<protein>
    <submittedName>
        <fullName evidence="4">Uncharacterized protein</fullName>
    </submittedName>
</protein>
<gene>
    <name evidence="4" type="ORF">NQ315_001189</name>
</gene>
<keyword evidence="1" id="KW-0175">Coiled coil</keyword>
<feature type="compositionally biased region" description="Basic and acidic residues" evidence="2">
    <location>
        <begin position="755"/>
        <end position="765"/>
    </location>
</feature>
<keyword evidence="5" id="KW-1185">Reference proteome</keyword>
<keyword evidence="3" id="KW-0472">Membrane</keyword>
<sequence length="820" mass="91068">MFTSHTHVQTKVFLPSVLQNDMTADRVSSPFKPVSPVPKELTKEEMKRKSANLEEALDELEAIYNSLRLGDEDLLERAEQREKETQAKKLLDANIDPYPGCGGRGTLSDSGFSYEPFDTVDSPKRKKLFKRNKTADVKHDDMAFRKMHKDRAATISDPQSVIAKVSYLLASPVHAKDEQSHDVNGEEPDTTYDDVVYRNVKHAKKIPKVIEPQPPFGIPLGPIAPAANSDYLHAKPEDTIYRPLYKSRKIPDIVKDDLAFRNLRKDNSKEPALPPLSAEDFKNNNSSPDNAKLDLNYLKKKRAQRSLSANIGSLIHEEIIEKARNRRTRNNDVDNEFKTLTDIADAMEIARKVLREKDNKISATRKAFMSDTDTKYVQPVSNAASLRENRLNFLNGLKTSTKLGDDIVSSKPPRGLTPERKARSPKESTPIPISPLEDKRSTVSGSTSSSLEDLLNALAEEAKETTERITNELKMLGEEKQKRTNVDSKDLLSEIDAVSEHAKKCEKLLESVVDSNELMASTKTPEEEVKQIQVEAAQAESANVVLSRVGSKEERREEKDDSEHDYENLVSDKELNVDEVDIPASVEEPEGCRSPFEEHKAELVATFQELKQNMESIDLPSKGEHCDEAKDEEGVTGEKECAVALPVKECASLINTNTDRIFVSNCDIVLSSANRLDDDSENSSGFHSNCSCGEGSSSNYLKCCSNNLDSLESLKSPKLVLELDTSTKALSKNETPAAVPTSSRLVLEATQANRGDPDDDRHILDDDAEKPTPSWYRDPATMALACSYGIACAHQLASVDVFAILSILFAVISFIAAMFL</sequence>
<feature type="region of interest" description="Disordered" evidence="2">
    <location>
        <begin position="265"/>
        <end position="290"/>
    </location>
</feature>
<reference evidence="4 5" key="1">
    <citation type="journal article" date="2023" name="Insect Mol. Biol.">
        <title>Genome sequencing provides insights into the evolution of gene families encoding plant cell wall-degrading enzymes in longhorned beetles.</title>
        <authorList>
            <person name="Shin N.R."/>
            <person name="Okamura Y."/>
            <person name="Kirsch R."/>
            <person name="Pauchet Y."/>
        </authorList>
    </citation>
    <scope>NUCLEOTIDE SEQUENCE [LARGE SCALE GENOMIC DNA]</scope>
    <source>
        <strain evidence="4">EAD_L_NR</strain>
    </source>
</reference>
<comment type="caution">
    <text evidence="4">The sequence shown here is derived from an EMBL/GenBank/DDBJ whole genome shotgun (WGS) entry which is preliminary data.</text>
</comment>
<feature type="coiled-coil region" evidence="1">
    <location>
        <begin position="39"/>
        <end position="70"/>
    </location>
</feature>
<evidence type="ECO:0000313" key="4">
    <source>
        <dbReference type="EMBL" id="KAJ8925023.1"/>
    </source>
</evidence>
<evidence type="ECO:0000256" key="1">
    <source>
        <dbReference type="SAM" id="Coils"/>
    </source>
</evidence>